<evidence type="ECO:0000256" key="1">
    <source>
        <dbReference type="SAM" id="MobiDB-lite"/>
    </source>
</evidence>
<sequence>MHEAVSRGQLKWKGESKQAGLKKRNQPLSITRVFTARAIPAARPRK</sequence>
<protein>
    <submittedName>
        <fullName evidence="2">Uncharacterized protein</fullName>
    </submittedName>
</protein>
<feature type="region of interest" description="Disordered" evidence="1">
    <location>
        <begin position="1"/>
        <end position="27"/>
    </location>
</feature>
<accession>A0A0W8G4J7</accession>
<organism evidence="2">
    <name type="scientific">hydrocarbon metagenome</name>
    <dbReference type="NCBI Taxonomy" id="938273"/>
    <lineage>
        <taxon>unclassified sequences</taxon>
        <taxon>metagenomes</taxon>
        <taxon>ecological metagenomes</taxon>
    </lineage>
</organism>
<gene>
    <name evidence="2" type="ORF">ASZ90_002107</name>
</gene>
<name>A0A0W8G4J7_9ZZZZ</name>
<evidence type="ECO:0000313" key="2">
    <source>
        <dbReference type="EMBL" id="KUG28029.1"/>
    </source>
</evidence>
<dbReference type="EMBL" id="LNQE01000265">
    <property type="protein sequence ID" value="KUG28029.1"/>
    <property type="molecule type" value="Genomic_DNA"/>
</dbReference>
<dbReference type="AlphaFoldDB" id="A0A0W8G4J7"/>
<comment type="caution">
    <text evidence="2">The sequence shown here is derived from an EMBL/GenBank/DDBJ whole genome shotgun (WGS) entry which is preliminary data.</text>
</comment>
<reference evidence="2" key="1">
    <citation type="journal article" date="2015" name="Proc. Natl. Acad. Sci. U.S.A.">
        <title>Networks of energetic and metabolic interactions define dynamics in microbial communities.</title>
        <authorList>
            <person name="Embree M."/>
            <person name="Liu J.K."/>
            <person name="Al-Bassam M.M."/>
            <person name="Zengler K."/>
        </authorList>
    </citation>
    <scope>NUCLEOTIDE SEQUENCE</scope>
</reference>
<proteinExistence type="predicted"/>